<dbReference type="Proteomes" id="UP000017148">
    <property type="component" value="Unassembled WGS sequence"/>
</dbReference>
<name>U7D8M2_9BACT</name>
<dbReference type="SMART" id="SM00327">
    <property type="entry name" value="VWA"/>
    <property type="match status" value="1"/>
</dbReference>
<reference evidence="7 8" key="1">
    <citation type="journal article" date="2013" name="Environ. Microbiol.">
        <title>Genome analysis of Chitinivibrio alkaliphilus gen. nov., sp. nov., a novel extremely haloalkaliphilic anaerobic chitinolytic bacterium from the candidate phylum Termite Group 3.</title>
        <authorList>
            <person name="Sorokin D.Y."/>
            <person name="Gumerov V.M."/>
            <person name="Rakitin A.L."/>
            <person name="Beletsky A.V."/>
            <person name="Damste J.S."/>
            <person name="Muyzer G."/>
            <person name="Mardanov A.V."/>
            <person name="Ravin N.V."/>
        </authorList>
    </citation>
    <scope>NUCLEOTIDE SEQUENCE [LARGE SCALE GENOMIC DNA]</scope>
    <source>
        <strain evidence="7 8">ACht1</strain>
    </source>
</reference>
<dbReference type="RefSeq" id="WP_022636284.1">
    <property type="nucleotide sequence ID" value="NZ_ASJR01000005.1"/>
</dbReference>
<keyword evidence="8" id="KW-1185">Reference proteome</keyword>
<organism evidence="7 8">
    <name type="scientific">Chitinivibrio alkaliphilus ACht1</name>
    <dbReference type="NCBI Taxonomy" id="1313304"/>
    <lineage>
        <taxon>Bacteria</taxon>
        <taxon>Pseudomonadati</taxon>
        <taxon>Fibrobacterota</taxon>
        <taxon>Chitinivibrionia</taxon>
        <taxon>Chitinivibrionales</taxon>
        <taxon>Chitinivibrionaceae</taxon>
        <taxon>Chitinivibrio</taxon>
    </lineage>
</organism>
<evidence type="ECO:0000256" key="2">
    <source>
        <dbReference type="ARBA" id="ARBA00022692"/>
    </source>
</evidence>
<evidence type="ECO:0000313" key="8">
    <source>
        <dbReference type="Proteomes" id="UP000017148"/>
    </source>
</evidence>
<dbReference type="AlphaFoldDB" id="U7D8M2"/>
<evidence type="ECO:0000313" key="7">
    <source>
        <dbReference type="EMBL" id="ERP38749.1"/>
    </source>
</evidence>
<dbReference type="STRING" id="1313304.CALK_0768"/>
<keyword evidence="2 5" id="KW-0812">Transmembrane</keyword>
<dbReference type="PROSITE" id="PS50234">
    <property type="entry name" value="VWFA"/>
    <property type="match status" value="1"/>
</dbReference>
<evidence type="ECO:0000256" key="5">
    <source>
        <dbReference type="SAM" id="Phobius"/>
    </source>
</evidence>
<comment type="caution">
    <text evidence="7">The sequence shown here is derived from an EMBL/GenBank/DDBJ whole genome shotgun (WGS) entry which is preliminary data.</text>
</comment>
<dbReference type="InterPro" id="IPR050768">
    <property type="entry name" value="UPF0353/GerABKA_families"/>
</dbReference>
<feature type="transmembrane region" description="Helical" evidence="5">
    <location>
        <begin position="307"/>
        <end position="324"/>
    </location>
</feature>
<evidence type="ECO:0000259" key="6">
    <source>
        <dbReference type="PROSITE" id="PS50234"/>
    </source>
</evidence>
<keyword evidence="4 5" id="KW-0472">Membrane</keyword>
<protein>
    <recommendedName>
        <fullName evidence="6">VWFA domain-containing protein</fullName>
    </recommendedName>
</protein>
<dbReference type="eggNOG" id="COG2304">
    <property type="taxonomic scope" value="Bacteria"/>
</dbReference>
<dbReference type="InterPro" id="IPR036465">
    <property type="entry name" value="vWFA_dom_sf"/>
</dbReference>
<proteinExistence type="predicted"/>
<dbReference type="InterPro" id="IPR002035">
    <property type="entry name" value="VWF_A"/>
</dbReference>
<evidence type="ECO:0000256" key="1">
    <source>
        <dbReference type="ARBA" id="ARBA00022475"/>
    </source>
</evidence>
<feature type="domain" description="VWFA" evidence="6">
    <location>
        <begin position="90"/>
        <end position="287"/>
    </location>
</feature>
<dbReference type="EMBL" id="ASJR01000005">
    <property type="protein sequence ID" value="ERP38749.1"/>
    <property type="molecule type" value="Genomic_DNA"/>
</dbReference>
<feature type="transmembrane region" description="Helical" evidence="5">
    <location>
        <begin position="56"/>
        <end position="77"/>
    </location>
</feature>
<accession>U7D8M2</accession>
<dbReference type="PANTHER" id="PTHR22550">
    <property type="entry name" value="SPORE GERMINATION PROTEIN"/>
    <property type="match status" value="1"/>
</dbReference>
<dbReference type="SUPFAM" id="SSF53300">
    <property type="entry name" value="vWA-like"/>
    <property type="match status" value="1"/>
</dbReference>
<evidence type="ECO:0000256" key="3">
    <source>
        <dbReference type="ARBA" id="ARBA00022989"/>
    </source>
</evidence>
<dbReference type="Pfam" id="PF13519">
    <property type="entry name" value="VWA_2"/>
    <property type="match status" value="1"/>
</dbReference>
<keyword evidence="3 5" id="KW-1133">Transmembrane helix</keyword>
<sequence>MRFAEPTALWALISAPLLLLLFWATFRARRRALRRFGDENLVRELTPPVLFPLEPLRISLCITAWILLVIAVARPLFGERETRREQRGIDIMIALDISNSMYAEEISPNRIRRAQHELSELLTLLKGERVGLTIFAGQSVVQLPLTSDYGVAGTFIRAVDPSWISFQGTDIAGAIEKSVESFSHDERDRMILLISDGEEHQGDALTAAQRAADEGVYIYTIGVGSSEGALIPMPGKDGERSYKRDQRGERVITRLNPQLLEDIALETGGQFFHAETDLDLHAIYDDIRDMKDGVFEQHYHEGLAEQYQLFLGASILLLFSYYLLPHAVRKKKQWRGHIA</sequence>
<dbReference type="Gene3D" id="3.40.50.410">
    <property type="entry name" value="von Willebrand factor, type A domain"/>
    <property type="match status" value="1"/>
</dbReference>
<gene>
    <name evidence="7" type="ORF">CALK_0768</name>
</gene>
<keyword evidence="1" id="KW-1003">Cell membrane</keyword>
<dbReference type="OrthoDB" id="6206554at2"/>
<evidence type="ECO:0000256" key="4">
    <source>
        <dbReference type="ARBA" id="ARBA00023136"/>
    </source>
</evidence>
<dbReference type="PANTHER" id="PTHR22550:SF5">
    <property type="entry name" value="LEUCINE ZIPPER PROTEIN 4"/>
    <property type="match status" value="1"/>
</dbReference>
<dbReference type="PATRIC" id="fig|1313304.3.peg.737"/>